<evidence type="ECO:0000313" key="10">
    <source>
        <dbReference type="Proteomes" id="UP000605970"/>
    </source>
</evidence>
<dbReference type="CDD" id="cd00209">
    <property type="entry name" value="DHFR"/>
    <property type="match status" value="1"/>
</dbReference>
<keyword evidence="4" id="KW-0521">NADP</keyword>
<dbReference type="InterPro" id="IPR017925">
    <property type="entry name" value="DHFR_CS"/>
</dbReference>
<dbReference type="Gene3D" id="3.40.430.10">
    <property type="entry name" value="Dihydrofolate Reductase, subunit A"/>
    <property type="match status" value="1"/>
</dbReference>
<protein>
    <recommendedName>
        <fullName evidence="2">dihydrofolate reductase</fullName>
        <ecNumber evidence="2">1.5.1.3</ecNumber>
    </recommendedName>
</protein>
<sequence length="186" mass="21964">MNIIAAVDRSFGIGKNNSLPWRLPKEQIHFMKLTTNTKDPNKINAVLMGRKCWESIPPKYRPLKNRLNIVLSKTIEPKVSEDLIISDEIDNLFEMLKSEPYKDKIETIWNVGGSEVYSLGFCYPQLDKLILTKIDKDFECDVKFPEIDWNYFTEEQNTEIIEEKEFVGKQPFIEKYRIIKYLKFFV</sequence>
<feature type="domain" description="DHFR" evidence="8">
    <location>
        <begin position="1"/>
        <end position="183"/>
    </location>
</feature>
<comment type="caution">
    <text evidence="9">The sequence shown here is derived from an EMBL/GenBank/DDBJ whole genome shotgun (WGS) entry which is preliminary data.</text>
</comment>
<dbReference type="GO" id="GO:0046654">
    <property type="term" value="P:tetrahydrofolate biosynthetic process"/>
    <property type="evidence" value="ECO:0007669"/>
    <property type="project" value="InterPro"/>
</dbReference>
<dbReference type="GO" id="GO:0046452">
    <property type="term" value="P:dihydrofolate metabolic process"/>
    <property type="evidence" value="ECO:0007669"/>
    <property type="project" value="TreeGrafter"/>
</dbReference>
<evidence type="ECO:0000256" key="4">
    <source>
        <dbReference type="ARBA" id="ARBA00022857"/>
    </source>
</evidence>
<dbReference type="GO" id="GO:0050661">
    <property type="term" value="F:NADP binding"/>
    <property type="evidence" value="ECO:0007669"/>
    <property type="project" value="InterPro"/>
</dbReference>
<dbReference type="PRINTS" id="PR00070">
    <property type="entry name" value="DHFR"/>
</dbReference>
<evidence type="ECO:0000256" key="6">
    <source>
        <dbReference type="ARBA" id="ARBA00048873"/>
    </source>
</evidence>
<evidence type="ECO:0000256" key="7">
    <source>
        <dbReference type="RuleBase" id="RU004474"/>
    </source>
</evidence>
<dbReference type="InterPro" id="IPR001796">
    <property type="entry name" value="DHFR_dom"/>
</dbReference>
<dbReference type="Pfam" id="PF00186">
    <property type="entry name" value="DHFR_1"/>
    <property type="match status" value="1"/>
</dbReference>
<reference evidence="9" key="1">
    <citation type="journal article" date="2020" name="Ecol. Evol.">
        <title>Genome structure and content of the rice root-knot nematode (Meloidogyne graminicola).</title>
        <authorList>
            <person name="Phan N.T."/>
            <person name="Danchin E.G.J."/>
            <person name="Klopp C."/>
            <person name="Perfus-Barbeoch L."/>
            <person name="Kozlowski D.K."/>
            <person name="Koutsovoulos G.D."/>
            <person name="Lopez-Roques C."/>
            <person name="Bouchez O."/>
            <person name="Zahm M."/>
            <person name="Besnard G."/>
            <person name="Bellafiore S."/>
        </authorList>
    </citation>
    <scope>NUCLEOTIDE SEQUENCE</scope>
    <source>
        <strain evidence="9">VN-18</strain>
    </source>
</reference>
<keyword evidence="3" id="KW-0554">One-carbon metabolism</keyword>
<dbReference type="SUPFAM" id="SSF53597">
    <property type="entry name" value="Dihydrofolate reductase-like"/>
    <property type="match status" value="1"/>
</dbReference>
<evidence type="ECO:0000313" key="9">
    <source>
        <dbReference type="EMBL" id="KAF7635188.1"/>
    </source>
</evidence>
<dbReference type="GO" id="GO:0004146">
    <property type="term" value="F:dihydrofolate reductase activity"/>
    <property type="evidence" value="ECO:0007669"/>
    <property type="project" value="UniProtKB-EC"/>
</dbReference>
<dbReference type="GO" id="GO:0005739">
    <property type="term" value="C:mitochondrion"/>
    <property type="evidence" value="ECO:0007669"/>
    <property type="project" value="TreeGrafter"/>
</dbReference>
<dbReference type="InterPro" id="IPR024072">
    <property type="entry name" value="DHFR-like_dom_sf"/>
</dbReference>
<evidence type="ECO:0000256" key="5">
    <source>
        <dbReference type="ARBA" id="ARBA00023002"/>
    </source>
</evidence>
<dbReference type="PANTHER" id="PTHR48069:SF3">
    <property type="entry name" value="DIHYDROFOLATE REDUCTASE"/>
    <property type="match status" value="1"/>
</dbReference>
<dbReference type="GO" id="GO:0006730">
    <property type="term" value="P:one-carbon metabolic process"/>
    <property type="evidence" value="ECO:0007669"/>
    <property type="project" value="UniProtKB-KW"/>
</dbReference>
<dbReference type="GO" id="GO:0046655">
    <property type="term" value="P:folic acid metabolic process"/>
    <property type="evidence" value="ECO:0007669"/>
    <property type="project" value="TreeGrafter"/>
</dbReference>
<proteinExistence type="inferred from homology"/>
<dbReference type="OrthoDB" id="4664297at2759"/>
<comment type="pathway">
    <text evidence="1">Cofactor biosynthesis; tetrahydrofolate biosynthesis; 5,6,7,8-tetrahydrofolate from 7,8-dihydrofolate: step 1/1.</text>
</comment>
<keyword evidence="5" id="KW-0560">Oxidoreductase</keyword>
<dbReference type="PROSITE" id="PS51330">
    <property type="entry name" value="DHFR_2"/>
    <property type="match status" value="1"/>
</dbReference>
<comment type="similarity">
    <text evidence="7">Belongs to the dihydrofolate reductase family.</text>
</comment>
<comment type="catalytic activity">
    <reaction evidence="6">
        <text>(6S)-5,6,7,8-tetrahydrofolate + NADP(+) = 7,8-dihydrofolate + NADPH + H(+)</text>
        <dbReference type="Rhea" id="RHEA:15009"/>
        <dbReference type="ChEBI" id="CHEBI:15378"/>
        <dbReference type="ChEBI" id="CHEBI:57451"/>
        <dbReference type="ChEBI" id="CHEBI:57453"/>
        <dbReference type="ChEBI" id="CHEBI:57783"/>
        <dbReference type="ChEBI" id="CHEBI:58349"/>
        <dbReference type="EC" id="1.5.1.3"/>
    </reaction>
</comment>
<evidence type="ECO:0000256" key="2">
    <source>
        <dbReference type="ARBA" id="ARBA00012856"/>
    </source>
</evidence>
<dbReference type="EC" id="1.5.1.3" evidence="2"/>
<dbReference type="AlphaFoldDB" id="A0A8S9ZPW5"/>
<evidence type="ECO:0000256" key="1">
    <source>
        <dbReference type="ARBA" id="ARBA00004903"/>
    </source>
</evidence>
<accession>A0A8S9ZPW5</accession>
<dbReference type="InterPro" id="IPR012259">
    <property type="entry name" value="DHFR"/>
</dbReference>
<evidence type="ECO:0000259" key="8">
    <source>
        <dbReference type="PROSITE" id="PS51330"/>
    </source>
</evidence>
<organism evidence="9 10">
    <name type="scientific">Meloidogyne graminicola</name>
    <dbReference type="NCBI Taxonomy" id="189291"/>
    <lineage>
        <taxon>Eukaryota</taxon>
        <taxon>Metazoa</taxon>
        <taxon>Ecdysozoa</taxon>
        <taxon>Nematoda</taxon>
        <taxon>Chromadorea</taxon>
        <taxon>Rhabditida</taxon>
        <taxon>Tylenchina</taxon>
        <taxon>Tylenchomorpha</taxon>
        <taxon>Tylenchoidea</taxon>
        <taxon>Meloidogynidae</taxon>
        <taxon>Meloidogyninae</taxon>
        <taxon>Meloidogyne</taxon>
    </lineage>
</organism>
<keyword evidence="10" id="KW-1185">Reference proteome</keyword>
<evidence type="ECO:0000256" key="3">
    <source>
        <dbReference type="ARBA" id="ARBA00022563"/>
    </source>
</evidence>
<dbReference type="EMBL" id="JABEBT010000046">
    <property type="protein sequence ID" value="KAF7635188.1"/>
    <property type="molecule type" value="Genomic_DNA"/>
</dbReference>
<gene>
    <name evidence="9" type="ORF">Mgra_00005474</name>
</gene>
<dbReference type="Proteomes" id="UP000605970">
    <property type="component" value="Unassembled WGS sequence"/>
</dbReference>
<dbReference type="PANTHER" id="PTHR48069">
    <property type="entry name" value="DIHYDROFOLATE REDUCTASE"/>
    <property type="match status" value="1"/>
</dbReference>
<name>A0A8S9ZPW5_9BILA</name>
<dbReference type="PROSITE" id="PS00075">
    <property type="entry name" value="DHFR_1"/>
    <property type="match status" value="1"/>
</dbReference>